<evidence type="ECO:0000256" key="5">
    <source>
        <dbReference type="ARBA" id="ARBA00022833"/>
    </source>
</evidence>
<dbReference type="PROSITE" id="PS00028">
    <property type="entry name" value="ZINC_FINGER_C2H2_1"/>
    <property type="match status" value="2"/>
</dbReference>
<evidence type="ECO:0000256" key="2">
    <source>
        <dbReference type="ARBA" id="ARBA00022723"/>
    </source>
</evidence>
<evidence type="ECO:0000259" key="9">
    <source>
        <dbReference type="PROSITE" id="PS50157"/>
    </source>
</evidence>
<keyword evidence="5" id="KW-0862">Zinc</keyword>
<reference evidence="10 11" key="1">
    <citation type="journal article" date="2024" name="Microbiol. Resour. Announc.">
        <title>Genome annotations for the ascomycete fungi Trichoderma harzianum, Trichoderma aggressivum, and Purpureocillium lilacinum.</title>
        <authorList>
            <person name="Beijen E.P.W."/>
            <person name="Ohm R.A."/>
        </authorList>
    </citation>
    <scope>NUCLEOTIDE SEQUENCE [LARGE SCALE GENOMIC DNA]</scope>
    <source>
        <strain evidence="10 11">CBS 150709</strain>
    </source>
</reference>
<comment type="subcellular location">
    <subcellularLocation>
        <location evidence="1">Nucleus</location>
    </subcellularLocation>
</comment>
<dbReference type="SMART" id="SM00355">
    <property type="entry name" value="ZnF_C2H2"/>
    <property type="match status" value="2"/>
</dbReference>
<dbReference type="PANTHER" id="PTHR40626:SF11">
    <property type="entry name" value="ZINC FINGER PROTEIN YPR022C"/>
    <property type="match status" value="1"/>
</dbReference>
<dbReference type="Pfam" id="PF04082">
    <property type="entry name" value="Fungal_trans"/>
    <property type="match status" value="1"/>
</dbReference>
<feature type="compositionally biased region" description="Polar residues" evidence="8">
    <location>
        <begin position="173"/>
        <end position="191"/>
    </location>
</feature>
<dbReference type="PANTHER" id="PTHR40626">
    <property type="entry name" value="MIP31509P"/>
    <property type="match status" value="1"/>
</dbReference>
<organism evidence="10 11">
    <name type="scientific">Purpureocillium lilacinum</name>
    <name type="common">Paecilomyces lilacinus</name>
    <dbReference type="NCBI Taxonomy" id="33203"/>
    <lineage>
        <taxon>Eukaryota</taxon>
        <taxon>Fungi</taxon>
        <taxon>Dikarya</taxon>
        <taxon>Ascomycota</taxon>
        <taxon>Pezizomycotina</taxon>
        <taxon>Sordariomycetes</taxon>
        <taxon>Hypocreomycetidae</taxon>
        <taxon>Hypocreales</taxon>
        <taxon>Ophiocordycipitaceae</taxon>
        <taxon>Purpureocillium</taxon>
    </lineage>
</organism>
<dbReference type="InterPro" id="IPR051059">
    <property type="entry name" value="VerF-like"/>
</dbReference>
<accession>A0ABR0BYR8</accession>
<comment type="caution">
    <text evidence="10">The sequence shown here is derived from an EMBL/GenBank/DDBJ whole genome shotgun (WGS) entry which is preliminary data.</text>
</comment>
<name>A0ABR0BYR8_PURLI</name>
<keyword evidence="4 7" id="KW-0863">Zinc-finger</keyword>
<dbReference type="InterPro" id="IPR013087">
    <property type="entry name" value="Znf_C2H2_type"/>
</dbReference>
<evidence type="ECO:0000313" key="10">
    <source>
        <dbReference type="EMBL" id="KAK4089037.1"/>
    </source>
</evidence>
<dbReference type="InterPro" id="IPR007219">
    <property type="entry name" value="XnlR_reg_dom"/>
</dbReference>
<keyword evidence="2" id="KW-0479">Metal-binding</keyword>
<evidence type="ECO:0000256" key="7">
    <source>
        <dbReference type="PROSITE-ProRule" id="PRU00042"/>
    </source>
</evidence>
<feature type="compositionally biased region" description="Polar residues" evidence="8">
    <location>
        <begin position="1017"/>
        <end position="1031"/>
    </location>
</feature>
<feature type="region of interest" description="Disordered" evidence="8">
    <location>
        <begin position="107"/>
        <end position="138"/>
    </location>
</feature>
<evidence type="ECO:0000256" key="1">
    <source>
        <dbReference type="ARBA" id="ARBA00004123"/>
    </source>
</evidence>
<dbReference type="EMBL" id="JAWRVI010000021">
    <property type="protein sequence ID" value="KAK4089037.1"/>
    <property type="molecule type" value="Genomic_DNA"/>
</dbReference>
<sequence length="1031" mass="113370">MVTAPGPARRGRDGNDNTGVSDGIPQRRSHRQQQQQQQQLEQRDWQCHHCAHAFKKKEHLIRHVRSHTREKPFACDHCPKAFGRRDSLIRHARSHARLRGGHIIELEQARASSPGTVADLEDVPPTSRRPDMDKGIVPPHHGTEAVCLVDSADVCMGENISLNRRSGVESDPSHVSPSTLSSGYAQPDSLSTSIQTTCNTWELPADLDLLSFEGNTHEPFWLLGEAFDINALNSSISAPGSPRLYGSATAGFSQQRASDSVHPILSAGDMCSSTSSVQGTVQERWHTRPTVSGWFPYRPTRLQDQDQVDETYRTGLSSRLAAHPHDNALPSADFLVSILDVKNLCIKLYFAKFQPIFPLVHAASFRPSSESALVLLSICSLGALFVGSAGAFARGRAIFMKLNKAILASWEAYLYQGGREALAVAQAATLGQTYGMLSGNPHDLLMTESFHGTIIAWARQAGMFRKGSPDHLQVVNARNLTDPGTLESAWRSWAQAEETARVVLALHVHDSEFAVIFHHEPLLRHDPERLPRSCSEPLFAAATAAQWHAMLVSTTSQEAPVGKSVDDPPCQAPLMQAYGLLAGQIASICEMRGATLDDSRTASDIRRRLTSWYETHFPSIRVSSRDTLCLAILWHEAFMALYISFDLLERVIGREGSQVSEEDVRRVRAWVNTVEGRRCLMHAVLVFKRLQGLPISATPAIHVPKALFYAGLVIYCHVKLRSGDAAAHGDFDIAEVRASELRYTTDLPAAAVHQLDSSSLYGIADLLRRQGHWELSRRFGFILEALIDDLTDYGADAHPNSRREESRASGNGRSRWLVGPIAGLWPADSAEIVGRGRLFFLACICRPSIASRKPPDNQRLVYRDCRPLELNRYLQPESWKHVTSIRSRDKDVNQDIVRLRECWTVMVAVSVNIGGKLRISTAATSYACACAPNLPHRRQRHPPSVSGLKTLPCSKGAAMGIRGSRLLGPVLSQERQNRGGRSRGTARYSSSEPSPPNAARCLVGARKAESGLGNAHMVNSSNAGQSTAGLD</sequence>
<gene>
    <name evidence="10" type="ORF">Purlil1_6470</name>
</gene>
<dbReference type="PROSITE" id="PS50157">
    <property type="entry name" value="ZINC_FINGER_C2H2_2"/>
    <property type="match status" value="2"/>
</dbReference>
<feature type="region of interest" description="Disordered" evidence="8">
    <location>
        <begin position="1"/>
        <end position="40"/>
    </location>
</feature>
<dbReference type="Pfam" id="PF00096">
    <property type="entry name" value="zf-C2H2"/>
    <property type="match status" value="1"/>
</dbReference>
<evidence type="ECO:0000256" key="8">
    <source>
        <dbReference type="SAM" id="MobiDB-lite"/>
    </source>
</evidence>
<feature type="region of interest" description="Disordered" evidence="8">
    <location>
        <begin position="165"/>
        <end position="191"/>
    </location>
</feature>
<feature type="region of interest" description="Disordered" evidence="8">
    <location>
        <begin position="1012"/>
        <end position="1031"/>
    </location>
</feature>
<feature type="region of interest" description="Disordered" evidence="8">
    <location>
        <begin position="971"/>
        <end position="999"/>
    </location>
</feature>
<keyword evidence="11" id="KW-1185">Reference proteome</keyword>
<dbReference type="SUPFAM" id="SSF57667">
    <property type="entry name" value="beta-beta-alpha zinc fingers"/>
    <property type="match status" value="1"/>
</dbReference>
<dbReference type="InterPro" id="IPR036236">
    <property type="entry name" value="Znf_C2H2_sf"/>
</dbReference>
<evidence type="ECO:0000256" key="4">
    <source>
        <dbReference type="ARBA" id="ARBA00022771"/>
    </source>
</evidence>
<dbReference type="CDD" id="cd12148">
    <property type="entry name" value="fungal_TF_MHR"/>
    <property type="match status" value="1"/>
</dbReference>
<dbReference type="Proteomes" id="UP001287286">
    <property type="component" value="Unassembled WGS sequence"/>
</dbReference>
<evidence type="ECO:0000313" key="11">
    <source>
        <dbReference type="Proteomes" id="UP001287286"/>
    </source>
</evidence>
<evidence type="ECO:0000256" key="6">
    <source>
        <dbReference type="ARBA" id="ARBA00023242"/>
    </source>
</evidence>
<protein>
    <submittedName>
        <fullName evidence="10">Transcriptional regulator family: Fungal Specific TF and C2H2 zinc finger</fullName>
    </submittedName>
</protein>
<proteinExistence type="predicted"/>
<feature type="domain" description="C2H2-type" evidence="9">
    <location>
        <begin position="45"/>
        <end position="72"/>
    </location>
</feature>
<feature type="domain" description="C2H2-type" evidence="9">
    <location>
        <begin position="73"/>
        <end position="100"/>
    </location>
</feature>
<dbReference type="Gene3D" id="3.30.160.60">
    <property type="entry name" value="Classic Zinc Finger"/>
    <property type="match status" value="2"/>
</dbReference>
<keyword evidence="6" id="KW-0539">Nucleus</keyword>
<keyword evidence="3" id="KW-0677">Repeat</keyword>
<evidence type="ECO:0000256" key="3">
    <source>
        <dbReference type="ARBA" id="ARBA00022737"/>
    </source>
</evidence>